<dbReference type="PANTHER" id="PTHR33406">
    <property type="entry name" value="MEMBRANE PROTEIN MJ1562-RELATED"/>
    <property type="match status" value="1"/>
</dbReference>
<dbReference type="Gene3D" id="1.20.1640.10">
    <property type="entry name" value="Multidrug efflux transporter AcrB transmembrane domain"/>
    <property type="match status" value="2"/>
</dbReference>
<feature type="transmembrane region" description="Helical" evidence="6">
    <location>
        <begin position="546"/>
        <end position="566"/>
    </location>
</feature>
<reference evidence="8 9" key="1">
    <citation type="submission" date="2016-11" db="EMBL/GenBank/DDBJ databases">
        <authorList>
            <person name="Jaros S."/>
            <person name="Januszkiewicz K."/>
            <person name="Wedrychowicz H."/>
        </authorList>
    </citation>
    <scope>NUCLEOTIDE SEQUENCE [LARGE SCALE GENOMIC DNA]</scope>
    <source>
        <strain evidence="8 9">Y1</strain>
    </source>
</reference>
<dbReference type="OrthoDB" id="9782006at2"/>
<sequence length="699" mass="76504">MLKLGEWIAKHRVLILVFAVVMLIPSAIGYVKTKVNYDILSYLPKNINTMVGQDILKEQFGQGGFSLVMVEGMSDKDVAATADKIAAVDHVSNVVCYQSLTDCNIPKEILPSNISEFFNKGDTNLMAVFFDDTTSGEGTLKAVETMRKITSKQCFISGMSAITLDMKNITESEMLIYAAIAAILTSIVLMVTMDSFLIPLFFMLSIGFAVAWNLGSNIFLGEISFITQALAMVLQLGVTMDYSIFLWHSYKEQQKYYPDSRQDAMAHAIAATITSVVGSSFTTVAGFLAMCFMTFTLGLDLGIVMAKGVVCGVISCVTVLPSMILMFDKAISKTSHKDFLPSFKRTSAFIVKHSWVFLTGAIVLLIPAVFGNSNYGVYYKIDSTFPKDLDSVIANTKLAEEYNMNSTHILMVSSDMSAKDANKMMNKIKSVDGVEFTFGFNSLVGSAIPEEAVPEEIRSVLKSDEWQLMLIGSEYEVASDDVNEQIGTINKIVKKYDPNGMLIGEAPATKDLITITDRDFKIVNILSIAAIFLIIAFTFRSVTLPVILVAVIELAIMINLGLAYYMGSTLSFIAPIVIGTIQLGATVDYAILMTTRYRTERSSGKNKKESVGIALATSIMSVITSALGFFAATVGVALYSNIGLISELCMLLARGALISMVIVICVLPSMFMVFDKLICKTSAGFIPKEKKFEYRYKNA</sequence>
<dbReference type="InterPro" id="IPR004869">
    <property type="entry name" value="MMPL_dom"/>
</dbReference>
<organism evidence="8 9">
    <name type="scientific">Ruminococcus flavefaciens</name>
    <dbReference type="NCBI Taxonomy" id="1265"/>
    <lineage>
        <taxon>Bacteria</taxon>
        <taxon>Bacillati</taxon>
        <taxon>Bacillota</taxon>
        <taxon>Clostridia</taxon>
        <taxon>Eubacteriales</taxon>
        <taxon>Oscillospiraceae</taxon>
        <taxon>Ruminococcus</taxon>
    </lineage>
</organism>
<evidence type="ECO:0000256" key="4">
    <source>
        <dbReference type="ARBA" id="ARBA00022989"/>
    </source>
</evidence>
<dbReference type="AlphaFoldDB" id="A0A1M7G735"/>
<feature type="transmembrane region" description="Helical" evidence="6">
    <location>
        <begin position="572"/>
        <end position="592"/>
    </location>
</feature>
<evidence type="ECO:0000256" key="1">
    <source>
        <dbReference type="ARBA" id="ARBA00004651"/>
    </source>
</evidence>
<accession>A0A1M7G735</accession>
<proteinExistence type="predicted"/>
<feature type="transmembrane region" description="Helical" evidence="6">
    <location>
        <begin position="651"/>
        <end position="674"/>
    </location>
</feature>
<evidence type="ECO:0000259" key="7">
    <source>
        <dbReference type="PROSITE" id="PS50156"/>
    </source>
</evidence>
<feature type="transmembrane region" description="Helical" evidence="6">
    <location>
        <begin position="174"/>
        <end position="193"/>
    </location>
</feature>
<dbReference type="PROSITE" id="PS50156">
    <property type="entry name" value="SSD"/>
    <property type="match status" value="1"/>
</dbReference>
<evidence type="ECO:0000256" key="3">
    <source>
        <dbReference type="ARBA" id="ARBA00022692"/>
    </source>
</evidence>
<feature type="transmembrane region" description="Helical" evidence="6">
    <location>
        <begin position="225"/>
        <end position="247"/>
    </location>
</feature>
<evidence type="ECO:0000256" key="5">
    <source>
        <dbReference type="ARBA" id="ARBA00023136"/>
    </source>
</evidence>
<keyword evidence="5 6" id="KW-0472">Membrane</keyword>
<feature type="transmembrane region" description="Helical" evidence="6">
    <location>
        <begin position="348"/>
        <end position="370"/>
    </location>
</feature>
<dbReference type="RefSeq" id="WP_072947711.1">
    <property type="nucleotide sequence ID" value="NZ_FRCT01000001.1"/>
</dbReference>
<gene>
    <name evidence="8" type="ORF">SAMN04487860_10198</name>
</gene>
<dbReference type="GO" id="GO:0005886">
    <property type="term" value="C:plasma membrane"/>
    <property type="evidence" value="ECO:0007669"/>
    <property type="project" value="UniProtKB-SubCell"/>
</dbReference>
<keyword evidence="4 6" id="KW-1133">Transmembrane helix</keyword>
<dbReference type="EMBL" id="FRCT01000001">
    <property type="protein sequence ID" value="SHM11955.1"/>
    <property type="molecule type" value="Genomic_DNA"/>
</dbReference>
<dbReference type="Pfam" id="PF03176">
    <property type="entry name" value="MMPL"/>
    <property type="match status" value="2"/>
</dbReference>
<evidence type="ECO:0000256" key="2">
    <source>
        <dbReference type="ARBA" id="ARBA00022475"/>
    </source>
</evidence>
<feature type="transmembrane region" description="Helical" evidence="6">
    <location>
        <begin position="200"/>
        <end position="219"/>
    </location>
</feature>
<feature type="transmembrane region" description="Helical" evidence="6">
    <location>
        <begin position="301"/>
        <end position="327"/>
    </location>
</feature>
<evidence type="ECO:0000313" key="9">
    <source>
        <dbReference type="Proteomes" id="UP000184394"/>
    </source>
</evidence>
<keyword evidence="3 6" id="KW-0812">Transmembrane</keyword>
<feature type="transmembrane region" description="Helical" evidence="6">
    <location>
        <begin position="613"/>
        <end position="639"/>
    </location>
</feature>
<comment type="subcellular location">
    <subcellularLocation>
        <location evidence="1">Cell membrane</location>
        <topology evidence="1">Multi-pass membrane protein</topology>
    </subcellularLocation>
</comment>
<dbReference type="SUPFAM" id="SSF82866">
    <property type="entry name" value="Multidrug efflux transporter AcrB transmembrane domain"/>
    <property type="match status" value="2"/>
</dbReference>
<evidence type="ECO:0000313" key="8">
    <source>
        <dbReference type="EMBL" id="SHM11955.1"/>
    </source>
</evidence>
<feature type="domain" description="SSD" evidence="7">
    <location>
        <begin position="544"/>
        <end position="673"/>
    </location>
</feature>
<keyword evidence="2" id="KW-1003">Cell membrane</keyword>
<evidence type="ECO:0000256" key="6">
    <source>
        <dbReference type="SAM" id="Phobius"/>
    </source>
</evidence>
<name>A0A1M7G735_RUMFL</name>
<feature type="transmembrane region" description="Helical" evidence="6">
    <location>
        <begin position="268"/>
        <end position="295"/>
    </location>
</feature>
<dbReference type="InterPro" id="IPR000731">
    <property type="entry name" value="SSD"/>
</dbReference>
<feature type="transmembrane region" description="Helical" evidence="6">
    <location>
        <begin position="522"/>
        <end position="539"/>
    </location>
</feature>
<dbReference type="InterPro" id="IPR050545">
    <property type="entry name" value="Mycobact_MmpL"/>
</dbReference>
<protein>
    <recommendedName>
        <fullName evidence="7">SSD domain-containing protein</fullName>
    </recommendedName>
</protein>
<dbReference type="PANTHER" id="PTHR33406:SF13">
    <property type="entry name" value="MEMBRANE PROTEIN YDFJ"/>
    <property type="match status" value="1"/>
</dbReference>
<dbReference type="Proteomes" id="UP000184394">
    <property type="component" value="Unassembled WGS sequence"/>
</dbReference>